<keyword evidence="2" id="KW-1185">Reference proteome</keyword>
<organism evidence="1 2">
    <name type="scientific">Parachaetomium inaequale</name>
    <dbReference type="NCBI Taxonomy" id="2588326"/>
    <lineage>
        <taxon>Eukaryota</taxon>
        <taxon>Fungi</taxon>
        <taxon>Dikarya</taxon>
        <taxon>Ascomycota</taxon>
        <taxon>Pezizomycotina</taxon>
        <taxon>Sordariomycetes</taxon>
        <taxon>Sordariomycetidae</taxon>
        <taxon>Sordariales</taxon>
        <taxon>Chaetomiaceae</taxon>
        <taxon>Parachaetomium</taxon>
    </lineage>
</organism>
<sequence>FGDFRVFFVPVDDGQLHTYRIDTFLAPLLMQDPPLPLTRTLYLAENRTIDPPSPRLLVVHRAIAQILHLSAAGQYIDRILRDAEEHGIQADGSTELGRLVRLGLGALAWAPGRMVSVSVRNNSNGSSSSLLPFPSFISLPLLNITVQPWFVC</sequence>
<comment type="caution">
    <text evidence="1">The sequence shown here is derived from an EMBL/GenBank/DDBJ whole genome shotgun (WGS) entry which is preliminary data.</text>
</comment>
<feature type="non-terminal residue" evidence="1">
    <location>
        <position position="1"/>
    </location>
</feature>
<accession>A0AAN6PH08</accession>
<gene>
    <name evidence="1" type="ORF">C8A01DRAFT_15553</name>
</gene>
<dbReference type="Proteomes" id="UP001303115">
    <property type="component" value="Unassembled WGS sequence"/>
</dbReference>
<dbReference type="AlphaFoldDB" id="A0AAN6PH08"/>
<name>A0AAN6PH08_9PEZI</name>
<reference evidence="2" key="1">
    <citation type="journal article" date="2023" name="Mol. Phylogenet. Evol.">
        <title>Genome-scale phylogeny and comparative genomics of the fungal order Sordariales.</title>
        <authorList>
            <person name="Hensen N."/>
            <person name="Bonometti L."/>
            <person name="Westerberg I."/>
            <person name="Brannstrom I.O."/>
            <person name="Guillou S."/>
            <person name="Cros-Aarteil S."/>
            <person name="Calhoun S."/>
            <person name="Haridas S."/>
            <person name="Kuo A."/>
            <person name="Mondo S."/>
            <person name="Pangilinan J."/>
            <person name="Riley R."/>
            <person name="LaButti K."/>
            <person name="Andreopoulos B."/>
            <person name="Lipzen A."/>
            <person name="Chen C."/>
            <person name="Yan M."/>
            <person name="Daum C."/>
            <person name="Ng V."/>
            <person name="Clum A."/>
            <person name="Steindorff A."/>
            <person name="Ohm R.A."/>
            <person name="Martin F."/>
            <person name="Silar P."/>
            <person name="Natvig D.O."/>
            <person name="Lalanne C."/>
            <person name="Gautier V."/>
            <person name="Ament-Velasquez S.L."/>
            <person name="Kruys A."/>
            <person name="Hutchinson M.I."/>
            <person name="Powell A.J."/>
            <person name="Barry K."/>
            <person name="Miller A.N."/>
            <person name="Grigoriev I.V."/>
            <person name="Debuchy R."/>
            <person name="Gladieux P."/>
            <person name="Hiltunen Thoren M."/>
            <person name="Johannesson H."/>
        </authorList>
    </citation>
    <scope>NUCLEOTIDE SEQUENCE [LARGE SCALE GENOMIC DNA]</scope>
    <source>
        <strain evidence="2">CBS 284.82</strain>
    </source>
</reference>
<dbReference type="EMBL" id="MU854373">
    <property type="protein sequence ID" value="KAK4040592.1"/>
    <property type="molecule type" value="Genomic_DNA"/>
</dbReference>
<evidence type="ECO:0000313" key="2">
    <source>
        <dbReference type="Proteomes" id="UP001303115"/>
    </source>
</evidence>
<proteinExistence type="predicted"/>
<evidence type="ECO:0000313" key="1">
    <source>
        <dbReference type="EMBL" id="KAK4040592.1"/>
    </source>
</evidence>
<protein>
    <submittedName>
        <fullName evidence="1">Uncharacterized protein</fullName>
    </submittedName>
</protein>